<keyword evidence="6" id="KW-1185">Reference proteome</keyword>
<dbReference type="Proteomes" id="UP000253918">
    <property type="component" value="Unassembled WGS sequence"/>
</dbReference>
<feature type="domain" description="HTH marR-type" evidence="4">
    <location>
        <begin position="9"/>
        <end position="142"/>
    </location>
</feature>
<dbReference type="PRINTS" id="PR00598">
    <property type="entry name" value="HTHMARR"/>
</dbReference>
<dbReference type="PROSITE" id="PS01117">
    <property type="entry name" value="HTH_MARR_1"/>
    <property type="match status" value="1"/>
</dbReference>
<keyword evidence="1" id="KW-0805">Transcription regulation</keyword>
<dbReference type="Gene3D" id="1.10.10.10">
    <property type="entry name" value="Winged helix-like DNA-binding domain superfamily/Winged helix DNA-binding domain"/>
    <property type="match status" value="1"/>
</dbReference>
<evidence type="ECO:0000259" key="4">
    <source>
        <dbReference type="PROSITE" id="PS50995"/>
    </source>
</evidence>
<dbReference type="PANTHER" id="PTHR35790">
    <property type="entry name" value="HTH-TYPE TRANSCRIPTIONAL REGULATOR PCHR"/>
    <property type="match status" value="1"/>
</dbReference>
<accession>A0A369VRX4</accession>
<gene>
    <name evidence="5" type="ORF">DVW87_13620</name>
</gene>
<dbReference type="GO" id="GO:0003677">
    <property type="term" value="F:DNA binding"/>
    <property type="evidence" value="ECO:0007669"/>
    <property type="project" value="UniProtKB-KW"/>
</dbReference>
<keyword evidence="2" id="KW-0238">DNA-binding</keyword>
<dbReference type="InterPro" id="IPR052067">
    <property type="entry name" value="Metal_resp_HTH_trans_reg"/>
</dbReference>
<dbReference type="InterPro" id="IPR000835">
    <property type="entry name" value="HTH_MarR-typ"/>
</dbReference>
<dbReference type="PANTHER" id="PTHR35790:SF4">
    <property type="entry name" value="HTH-TYPE TRANSCRIPTIONAL REGULATOR PCHR"/>
    <property type="match status" value="1"/>
</dbReference>
<evidence type="ECO:0000256" key="3">
    <source>
        <dbReference type="ARBA" id="ARBA00023163"/>
    </source>
</evidence>
<dbReference type="InterPro" id="IPR036390">
    <property type="entry name" value="WH_DNA-bd_sf"/>
</dbReference>
<comment type="caution">
    <text evidence="5">The sequence shown here is derived from an EMBL/GenBank/DDBJ whole genome shotgun (WGS) entry which is preliminary data.</text>
</comment>
<name>A0A369VRX4_9SPHN</name>
<reference evidence="5 6" key="1">
    <citation type="submission" date="2018-07" db="EMBL/GenBank/DDBJ databases">
        <title>a novel species of Sphingomonas isolated from the rhizosphere soil of Araceae plant.</title>
        <authorList>
            <person name="Zhiyong W."/>
            <person name="Qinglan Z."/>
            <person name="Zhiwei F."/>
            <person name="Ding X."/>
            <person name="Gejiao W."/>
            <person name="Shixue Z."/>
        </authorList>
    </citation>
    <scope>NUCLEOTIDE SEQUENCE [LARGE SCALE GENOMIC DNA]</scope>
    <source>
        <strain evidence="5 6">WZY 27</strain>
    </source>
</reference>
<dbReference type="InterPro" id="IPR023187">
    <property type="entry name" value="Tscrpt_reg_MarR-type_CS"/>
</dbReference>
<dbReference type="InterPro" id="IPR036388">
    <property type="entry name" value="WH-like_DNA-bd_sf"/>
</dbReference>
<organism evidence="5 6">
    <name type="scientific">Sphingomonas aracearum</name>
    <dbReference type="NCBI Taxonomy" id="2283317"/>
    <lineage>
        <taxon>Bacteria</taxon>
        <taxon>Pseudomonadati</taxon>
        <taxon>Pseudomonadota</taxon>
        <taxon>Alphaproteobacteria</taxon>
        <taxon>Sphingomonadales</taxon>
        <taxon>Sphingomonadaceae</taxon>
        <taxon>Sphingomonas</taxon>
    </lineage>
</organism>
<evidence type="ECO:0000313" key="5">
    <source>
        <dbReference type="EMBL" id="RDE04629.1"/>
    </source>
</evidence>
<protein>
    <submittedName>
        <fullName evidence="5">MarR family transcriptional regulator</fullName>
    </submittedName>
</protein>
<proteinExistence type="predicted"/>
<evidence type="ECO:0000256" key="1">
    <source>
        <dbReference type="ARBA" id="ARBA00023015"/>
    </source>
</evidence>
<evidence type="ECO:0000256" key="2">
    <source>
        <dbReference type="ARBA" id="ARBA00023125"/>
    </source>
</evidence>
<evidence type="ECO:0000313" key="6">
    <source>
        <dbReference type="Proteomes" id="UP000253918"/>
    </source>
</evidence>
<keyword evidence="3" id="KW-0804">Transcription</keyword>
<dbReference type="GO" id="GO:0003700">
    <property type="term" value="F:DNA-binding transcription factor activity"/>
    <property type="evidence" value="ECO:0007669"/>
    <property type="project" value="InterPro"/>
</dbReference>
<dbReference type="PROSITE" id="PS50995">
    <property type="entry name" value="HTH_MARR_2"/>
    <property type="match status" value="1"/>
</dbReference>
<dbReference type="SUPFAM" id="SSF46785">
    <property type="entry name" value="Winged helix' DNA-binding domain"/>
    <property type="match status" value="1"/>
</dbReference>
<dbReference type="RefSeq" id="WP_114688365.1">
    <property type="nucleotide sequence ID" value="NZ_QQNB01000003.1"/>
</dbReference>
<dbReference type="OrthoDB" id="8906692at2"/>
<dbReference type="EMBL" id="QQNB01000003">
    <property type="protein sequence ID" value="RDE04629.1"/>
    <property type="molecule type" value="Genomic_DNA"/>
</dbReference>
<dbReference type="AlphaFoldDB" id="A0A369VRX4"/>
<dbReference type="SMART" id="SM00347">
    <property type="entry name" value="HTH_MARR"/>
    <property type="match status" value="1"/>
</dbReference>
<dbReference type="Pfam" id="PF12802">
    <property type="entry name" value="MarR_2"/>
    <property type="match status" value="1"/>
</dbReference>
<sequence length="152" mass="16720">MAAGPLVLDTFLPYRLSIASNLVSGAIARIYQSLFGLSIPEWRIVTVVAETDAITQQEIGQRTRMDKVTVSRAAIALERRGLIERRAHPGDGRSQLLHLSATGRTLYESVAPKAKELEERLFGDFTAAELDTLTSMLRRAEAAALRLEGEAR</sequence>